<reference evidence="2 3" key="1">
    <citation type="journal article" date="2016" name="Nat. Commun.">
        <title>Extremotolerant tardigrade genome and improved radiotolerance of human cultured cells by tardigrade-unique protein.</title>
        <authorList>
            <person name="Hashimoto T."/>
            <person name="Horikawa D.D."/>
            <person name="Saito Y."/>
            <person name="Kuwahara H."/>
            <person name="Kozuka-Hata H."/>
            <person name="Shin-I T."/>
            <person name="Minakuchi Y."/>
            <person name="Ohishi K."/>
            <person name="Motoyama A."/>
            <person name="Aizu T."/>
            <person name="Enomoto A."/>
            <person name="Kondo K."/>
            <person name="Tanaka S."/>
            <person name="Hara Y."/>
            <person name="Koshikawa S."/>
            <person name="Sagara H."/>
            <person name="Miura T."/>
            <person name="Yokobori S."/>
            <person name="Miyagawa K."/>
            <person name="Suzuki Y."/>
            <person name="Kubo T."/>
            <person name="Oyama M."/>
            <person name="Kohara Y."/>
            <person name="Fujiyama A."/>
            <person name="Arakawa K."/>
            <person name="Katayama T."/>
            <person name="Toyoda A."/>
            <person name="Kunieda T."/>
        </authorList>
    </citation>
    <scope>NUCLEOTIDE SEQUENCE [LARGE SCALE GENOMIC DNA]</scope>
    <source>
        <strain evidence="2 3">YOKOZUNA-1</strain>
    </source>
</reference>
<keyword evidence="1" id="KW-1133">Transmembrane helix</keyword>
<protein>
    <recommendedName>
        <fullName evidence="4">Cysteine and tyrosine-rich protein 1</fullName>
    </recommendedName>
</protein>
<evidence type="ECO:0000313" key="3">
    <source>
        <dbReference type="Proteomes" id="UP000186922"/>
    </source>
</evidence>
<dbReference type="Proteomes" id="UP000186922">
    <property type="component" value="Unassembled WGS sequence"/>
</dbReference>
<keyword evidence="1" id="KW-0472">Membrane</keyword>
<evidence type="ECO:0008006" key="4">
    <source>
        <dbReference type="Google" id="ProtNLM"/>
    </source>
</evidence>
<proteinExistence type="predicted"/>
<evidence type="ECO:0000313" key="2">
    <source>
        <dbReference type="EMBL" id="GAV06200.1"/>
    </source>
</evidence>
<feature type="transmembrane region" description="Helical" evidence="1">
    <location>
        <begin position="48"/>
        <end position="71"/>
    </location>
</feature>
<dbReference type="AlphaFoldDB" id="A0A1D1VXQ1"/>
<comment type="caution">
    <text evidence="2">The sequence shown here is derived from an EMBL/GenBank/DDBJ whole genome shotgun (WGS) entry which is preliminary data.</text>
</comment>
<dbReference type="EMBL" id="BDGG01000013">
    <property type="protein sequence ID" value="GAV06200.1"/>
    <property type="molecule type" value="Genomic_DNA"/>
</dbReference>
<keyword evidence="1" id="KW-0812">Transmembrane</keyword>
<organism evidence="2 3">
    <name type="scientific">Ramazzottius varieornatus</name>
    <name type="common">Water bear</name>
    <name type="synonym">Tardigrade</name>
    <dbReference type="NCBI Taxonomy" id="947166"/>
    <lineage>
        <taxon>Eukaryota</taxon>
        <taxon>Metazoa</taxon>
        <taxon>Ecdysozoa</taxon>
        <taxon>Tardigrada</taxon>
        <taxon>Eutardigrada</taxon>
        <taxon>Parachela</taxon>
        <taxon>Hypsibioidea</taxon>
        <taxon>Ramazzottiidae</taxon>
        <taxon>Ramazzottius</taxon>
    </lineage>
</organism>
<sequence length="167" mass="18111">MDTLVPYLLTLCVGLPQIVCYYSSRTCVNGFCKTRASYGGGRDSGGGMYVGIGIACVVAAIIITVALTIFCRRSRRRRFVHNGGIQGMGGYPGGAMPYGGAPYGTAYGQPLPMPMPHAQPYAQPVQPSQDTPAKFPRMCIRKHQDDGVFKCSYRRVSCANLFLLIMN</sequence>
<accession>A0A1D1VXQ1</accession>
<name>A0A1D1VXQ1_RAMVA</name>
<gene>
    <name evidence="2" type="primary">RvY_16225-1</name>
    <name evidence="2" type="synonym">RvY_16225.1</name>
    <name evidence="2" type="ORF">RvY_16225</name>
</gene>
<keyword evidence="3" id="KW-1185">Reference proteome</keyword>
<evidence type="ECO:0000256" key="1">
    <source>
        <dbReference type="SAM" id="Phobius"/>
    </source>
</evidence>